<dbReference type="PROSITE" id="PS00674">
    <property type="entry name" value="AAA"/>
    <property type="match status" value="1"/>
</dbReference>
<dbReference type="PANTHER" id="PTHR23078:SF3">
    <property type="entry name" value="VESICLE-FUSING ATPASE"/>
    <property type="match status" value="1"/>
</dbReference>
<evidence type="ECO:0000313" key="9">
    <source>
        <dbReference type="RefSeq" id="XP_016472974.2"/>
    </source>
</evidence>
<dbReference type="PANTHER" id="PTHR23078">
    <property type="entry name" value="VESICULAR-FUSION PROTEIN NSF"/>
    <property type="match status" value="1"/>
</dbReference>
<dbReference type="GeneID" id="107794928"/>
<dbReference type="OrthoDB" id="1301122at2759"/>
<comment type="function">
    <text evidence="7">Required for vesicle-mediated transport. Catalyzes the fusion of transport vesicles within the Golgi cisternae. Is also required for transport from the endoplasmic reticulum to the Golgi stack. Seems to function as a fusion protein required for the delivery of cargo proteins to all compartments of the Golgi stack independent of vesicle origin.</text>
</comment>
<dbReference type="SMR" id="A0A1S4A8S2"/>
<dbReference type="InterPro" id="IPR041569">
    <property type="entry name" value="AAA_lid_3"/>
</dbReference>
<dbReference type="EC" id="3.6.4.6" evidence="7"/>
<evidence type="ECO:0000256" key="5">
    <source>
        <dbReference type="ARBA" id="ARBA00022927"/>
    </source>
</evidence>
<dbReference type="RefSeq" id="XP_016472974.1">
    <property type="nucleotide sequence ID" value="XM_016617488.1"/>
</dbReference>
<comment type="catalytic activity">
    <reaction evidence="7">
        <text>ATP + H2O = ADP + phosphate + H(+)</text>
        <dbReference type="Rhea" id="RHEA:13065"/>
        <dbReference type="ChEBI" id="CHEBI:15377"/>
        <dbReference type="ChEBI" id="CHEBI:15378"/>
        <dbReference type="ChEBI" id="CHEBI:30616"/>
        <dbReference type="ChEBI" id="CHEBI:43474"/>
        <dbReference type="ChEBI" id="CHEBI:456216"/>
        <dbReference type="EC" id="3.6.4.6"/>
    </reaction>
</comment>
<dbReference type="GO" id="GO:0043001">
    <property type="term" value="P:Golgi to plasma membrane protein transport"/>
    <property type="evidence" value="ECO:0000318"/>
    <property type="project" value="GO_Central"/>
</dbReference>
<keyword evidence="5 7" id="KW-0653">Protein transport</keyword>
<evidence type="ECO:0000256" key="2">
    <source>
        <dbReference type="ARBA" id="ARBA00022448"/>
    </source>
</evidence>
<evidence type="ECO:0000256" key="7">
    <source>
        <dbReference type="RuleBase" id="RU367045"/>
    </source>
</evidence>
<reference evidence="9" key="2">
    <citation type="submission" date="2025-08" db="UniProtKB">
        <authorList>
            <consortium name="RefSeq"/>
        </authorList>
    </citation>
    <scope>IDENTIFICATION</scope>
    <source>
        <tissue evidence="9">Leaf</tissue>
    </source>
</reference>
<dbReference type="Gene3D" id="3.40.50.300">
    <property type="entry name" value="P-loop containing nucleotide triphosphate hydrolases"/>
    <property type="match status" value="1"/>
</dbReference>
<evidence type="ECO:0000256" key="3">
    <source>
        <dbReference type="ARBA" id="ARBA00022741"/>
    </source>
</evidence>
<evidence type="ECO:0000256" key="1">
    <source>
        <dbReference type="ARBA" id="ARBA00006914"/>
    </source>
</evidence>
<evidence type="ECO:0000256" key="4">
    <source>
        <dbReference type="ARBA" id="ARBA00022840"/>
    </source>
</evidence>
<dbReference type="InterPro" id="IPR003593">
    <property type="entry name" value="AAA+_ATPase"/>
</dbReference>
<keyword evidence="7" id="KW-0460">Magnesium</keyword>
<dbReference type="PaxDb" id="4097-A0A1S4A8S2"/>
<dbReference type="GO" id="GO:0046872">
    <property type="term" value="F:metal ion binding"/>
    <property type="evidence" value="ECO:0007669"/>
    <property type="project" value="UniProtKB-UniRule"/>
</dbReference>
<comment type="similarity">
    <text evidence="1 6">Belongs to the AAA ATPase family.</text>
</comment>
<dbReference type="SUPFAM" id="SSF52540">
    <property type="entry name" value="P-loop containing nucleoside triphosphate hydrolases"/>
    <property type="match status" value="1"/>
</dbReference>
<dbReference type="GO" id="GO:0016887">
    <property type="term" value="F:ATP hydrolysis activity"/>
    <property type="evidence" value="ECO:0000318"/>
    <property type="project" value="GO_Central"/>
</dbReference>
<protein>
    <recommendedName>
        <fullName evidence="7">Vesicle-fusing ATPase</fullName>
        <ecNumber evidence="7">3.6.4.6</ecNumber>
    </recommendedName>
</protein>
<dbReference type="Pfam" id="PF17862">
    <property type="entry name" value="AAA_lid_3"/>
    <property type="match status" value="1"/>
</dbReference>
<dbReference type="InterPro" id="IPR039812">
    <property type="entry name" value="Vesicle-fus_ATPase"/>
</dbReference>
<keyword evidence="8" id="KW-1185">Reference proteome</keyword>
<dbReference type="GO" id="GO:0035494">
    <property type="term" value="P:SNARE complex disassembly"/>
    <property type="evidence" value="ECO:0007669"/>
    <property type="project" value="InterPro"/>
</dbReference>
<dbReference type="InterPro" id="IPR027417">
    <property type="entry name" value="P-loop_NTPase"/>
</dbReference>
<proteinExistence type="inferred from homology"/>
<keyword evidence="7" id="KW-0931">ER-Golgi transport</keyword>
<sequence length="302" mass="33383">MQVSGQKELKEVLRRDIDVRDLAAEMKSLGVGGLGNELNHIFSMLVVPRFIPRAITREIRFKNKQGLILHGPPGTGKTSIARAIAKILNGKLQVVRGPEIFSQLTGSSEAKIREVFYSAINDLEAKGEESPLHVIVFDELDSISRQRGTNPFNTTGDRIVNQLLTMIDGYTSLSNILLIGTTNRIDLIDTALTRPGRVELHLKIGLPDEAGRLEILRINVKRLQWRGMIDPHLELQKIVTDTEGFSGADLEALIQTAYCNAMDRHVKSDISKTDWAAIIVVAPDIYRAVVALRTAKDCSAKG</sequence>
<name>A0A1S4A8S2_TOBAC</name>
<keyword evidence="7" id="KW-0963">Cytoplasm</keyword>
<dbReference type="GO" id="GO:0006891">
    <property type="term" value="P:intra-Golgi vesicle-mediated transport"/>
    <property type="evidence" value="ECO:0000318"/>
    <property type="project" value="GO_Central"/>
</dbReference>
<keyword evidence="4 6" id="KW-0067">ATP-binding</keyword>
<keyword evidence="2 7" id="KW-0813">Transport</keyword>
<keyword evidence="3 6" id="KW-0547">Nucleotide-binding</keyword>
<dbReference type="STRING" id="4097.A0A1S4A8S2"/>
<comment type="subcellular location">
    <subcellularLocation>
        <location evidence="7">Cytoplasm</location>
    </subcellularLocation>
</comment>
<evidence type="ECO:0000256" key="6">
    <source>
        <dbReference type="RuleBase" id="RU003651"/>
    </source>
</evidence>
<dbReference type="AlphaFoldDB" id="A0A1S4A8S2"/>
<comment type="cofactor">
    <cofactor evidence="7">
        <name>Mg(2+)</name>
        <dbReference type="ChEBI" id="CHEBI:18420"/>
    </cofactor>
    <text evidence="7">Binds 1 Mg(2+) ion per subunit.</text>
</comment>
<accession>A0A1S4A8S2</accession>
<keyword evidence="7" id="KW-0479">Metal-binding</keyword>
<evidence type="ECO:0000313" key="8">
    <source>
        <dbReference type="Proteomes" id="UP000790787"/>
    </source>
</evidence>
<dbReference type="GO" id="GO:0005524">
    <property type="term" value="F:ATP binding"/>
    <property type="evidence" value="ECO:0007669"/>
    <property type="project" value="UniProtKB-UniRule"/>
</dbReference>
<gene>
    <name evidence="9" type="primary">LOC107794928</name>
</gene>
<organism evidence="8 9">
    <name type="scientific">Nicotiana tabacum</name>
    <name type="common">Common tobacco</name>
    <dbReference type="NCBI Taxonomy" id="4097"/>
    <lineage>
        <taxon>Eukaryota</taxon>
        <taxon>Viridiplantae</taxon>
        <taxon>Streptophyta</taxon>
        <taxon>Embryophyta</taxon>
        <taxon>Tracheophyta</taxon>
        <taxon>Spermatophyta</taxon>
        <taxon>Magnoliopsida</taxon>
        <taxon>eudicotyledons</taxon>
        <taxon>Gunneridae</taxon>
        <taxon>Pentapetalae</taxon>
        <taxon>asterids</taxon>
        <taxon>lamiids</taxon>
        <taxon>Solanales</taxon>
        <taxon>Solanaceae</taxon>
        <taxon>Nicotianoideae</taxon>
        <taxon>Nicotianeae</taxon>
        <taxon>Nicotiana</taxon>
    </lineage>
</organism>
<dbReference type="GO" id="GO:0005795">
    <property type="term" value="C:Golgi stack"/>
    <property type="evidence" value="ECO:0000318"/>
    <property type="project" value="GO_Central"/>
</dbReference>
<dbReference type="OMA" id="RATFEYC"/>
<dbReference type="KEGG" id="nta:107794928"/>
<keyword evidence="7" id="KW-0378">Hydrolase</keyword>
<dbReference type="RefSeq" id="XP_016472974.2">
    <property type="nucleotide sequence ID" value="XM_016617488.2"/>
</dbReference>
<dbReference type="Pfam" id="PF00004">
    <property type="entry name" value="AAA"/>
    <property type="match status" value="1"/>
</dbReference>
<dbReference type="Proteomes" id="UP000790787">
    <property type="component" value="Chromosome 12"/>
</dbReference>
<dbReference type="InterPro" id="IPR003959">
    <property type="entry name" value="ATPase_AAA_core"/>
</dbReference>
<dbReference type="InterPro" id="IPR003960">
    <property type="entry name" value="ATPase_AAA_CS"/>
</dbReference>
<dbReference type="SMART" id="SM00382">
    <property type="entry name" value="AAA"/>
    <property type="match status" value="1"/>
</dbReference>
<dbReference type="Gene3D" id="1.10.8.60">
    <property type="match status" value="1"/>
</dbReference>
<dbReference type="FunFam" id="3.40.50.300:FF:000154">
    <property type="entry name" value="Vesicle-fusing ATPase 1"/>
    <property type="match status" value="1"/>
</dbReference>
<reference evidence="8" key="1">
    <citation type="journal article" date="2014" name="Nat. Commun.">
        <title>The tobacco genome sequence and its comparison with those of tomato and potato.</title>
        <authorList>
            <person name="Sierro N."/>
            <person name="Battey J.N."/>
            <person name="Ouadi S."/>
            <person name="Bakaher N."/>
            <person name="Bovet L."/>
            <person name="Willig A."/>
            <person name="Goepfert S."/>
            <person name="Peitsch M.C."/>
            <person name="Ivanov N.V."/>
        </authorList>
    </citation>
    <scope>NUCLEOTIDE SEQUENCE [LARGE SCALE GENOMIC DNA]</scope>
</reference>